<dbReference type="GO" id="GO:0015288">
    <property type="term" value="F:porin activity"/>
    <property type="evidence" value="ECO:0007669"/>
    <property type="project" value="InterPro"/>
</dbReference>
<evidence type="ECO:0008006" key="2">
    <source>
        <dbReference type="Google" id="ProtNLM"/>
    </source>
</evidence>
<dbReference type="InterPro" id="IPR038673">
    <property type="entry name" value="OprB_sf"/>
</dbReference>
<organism evidence="1">
    <name type="scientific">hydrothermal vent metagenome</name>
    <dbReference type="NCBI Taxonomy" id="652676"/>
    <lineage>
        <taxon>unclassified sequences</taxon>
        <taxon>metagenomes</taxon>
        <taxon>ecological metagenomes</taxon>
    </lineage>
</organism>
<dbReference type="Gene3D" id="2.40.160.180">
    <property type="entry name" value="Carbohydrate-selective porin OprB"/>
    <property type="match status" value="1"/>
</dbReference>
<dbReference type="Pfam" id="PF04966">
    <property type="entry name" value="OprB"/>
    <property type="match status" value="1"/>
</dbReference>
<dbReference type="AlphaFoldDB" id="A0A3B1AIY6"/>
<accession>A0A3B1AIY6</accession>
<feature type="non-terminal residue" evidence="1">
    <location>
        <position position="1"/>
    </location>
</feature>
<proteinExistence type="predicted"/>
<dbReference type="GO" id="GO:0008643">
    <property type="term" value="P:carbohydrate transport"/>
    <property type="evidence" value="ECO:0007669"/>
    <property type="project" value="InterPro"/>
</dbReference>
<dbReference type="InterPro" id="IPR007049">
    <property type="entry name" value="Carb-sel_porin_OprB"/>
</dbReference>
<gene>
    <name evidence="1" type="ORF">MNBD_GAMMA19-1668</name>
</gene>
<evidence type="ECO:0000313" key="1">
    <source>
        <dbReference type="EMBL" id="VAX01681.1"/>
    </source>
</evidence>
<dbReference type="GO" id="GO:0016020">
    <property type="term" value="C:membrane"/>
    <property type="evidence" value="ECO:0007669"/>
    <property type="project" value="InterPro"/>
</dbReference>
<sequence>QKLTAGITFFARYGSAENTASSNREKHYSTGLQFAGGLGFNPEDTLGIGYAYTNPVSVEKEKLLEAYYNLAMTEKLHLTFNLTYLQEQRASASTDAYVIPGMRLQASF</sequence>
<dbReference type="EMBL" id="UOFV01000265">
    <property type="protein sequence ID" value="VAX01681.1"/>
    <property type="molecule type" value="Genomic_DNA"/>
</dbReference>
<reference evidence="1" key="1">
    <citation type="submission" date="2018-06" db="EMBL/GenBank/DDBJ databases">
        <authorList>
            <person name="Zhirakovskaya E."/>
        </authorList>
    </citation>
    <scope>NUCLEOTIDE SEQUENCE</scope>
</reference>
<name>A0A3B1AIY6_9ZZZZ</name>
<protein>
    <recommendedName>
        <fullName evidence="2">Porin</fullName>
    </recommendedName>
</protein>